<evidence type="ECO:0000256" key="4">
    <source>
        <dbReference type="SAM" id="MobiDB-lite"/>
    </source>
</evidence>
<evidence type="ECO:0000256" key="1">
    <source>
        <dbReference type="ARBA" id="ARBA00006767"/>
    </source>
</evidence>
<comment type="similarity">
    <text evidence="1">Belongs to the bacterial ribosomal protein bS1 family.</text>
</comment>
<dbReference type="RefSeq" id="WP_425344790.1">
    <property type="nucleotide sequence ID" value="NZ_JBGUBD010000003.1"/>
</dbReference>
<dbReference type="PANTHER" id="PTHR10724:SF7">
    <property type="entry name" value="SMALL RIBOSOMAL SUBUNIT PROTEIN BS1C"/>
    <property type="match status" value="1"/>
</dbReference>
<dbReference type="PRINTS" id="PR00681">
    <property type="entry name" value="RIBOSOMALS1"/>
</dbReference>
<protein>
    <submittedName>
        <fullName evidence="6">S1 RNA-binding domain-containing protein</fullName>
    </submittedName>
</protein>
<feature type="domain" description="S1 motif" evidence="5">
    <location>
        <begin position="323"/>
        <end position="392"/>
    </location>
</feature>
<comment type="caution">
    <text evidence="6">The sequence shown here is derived from an EMBL/GenBank/DDBJ whole genome shotgun (WGS) entry which is preliminary data.</text>
</comment>
<feature type="domain" description="S1 motif" evidence="5">
    <location>
        <begin position="150"/>
        <end position="217"/>
    </location>
</feature>
<dbReference type="Gene3D" id="2.40.50.140">
    <property type="entry name" value="Nucleic acid-binding proteins"/>
    <property type="match status" value="5"/>
</dbReference>
<gene>
    <name evidence="6" type="ORF">ACERK3_06095</name>
</gene>
<evidence type="ECO:0000313" key="6">
    <source>
        <dbReference type="EMBL" id="MFA9477865.1"/>
    </source>
</evidence>
<evidence type="ECO:0000259" key="5">
    <source>
        <dbReference type="PROSITE" id="PS50126"/>
    </source>
</evidence>
<evidence type="ECO:0000313" key="7">
    <source>
        <dbReference type="Proteomes" id="UP001575105"/>
    </source>
</evidence>
<keyword evidence="7" id="KW-1185">Reference proteome</keyword>
<proteinExistence type="inferred from homology"/>
<dbReference type="PANTHER" id="PTHR10724">
    <property type="entry name" value="30S RIBOSOMAL PROTEIN S1"/>
    <property type="match status" value="1"/>
</dbReference>
<feature type="compositionally biased region" description="Gly residues" evidence="4">
    <location>
        <begin position="511"/>
        <end position="528"/>
    </location>
</feature>
<feature type="domain" description="S1 motif" evidence="5">
    <location>
        <begin position="409"/>
        <end position="478"/>
    </location>
</feature>
<dbReference type="CDD" id="cd05688">
    <property type="entry name" value="S1_RPS1_repeat_ec3"/>
    <property type="match status" value="1"/>
</dbReference>
<sequence>MSESNPSQPEKNTPQLDDELQREIDAALGNQSMDDLLAEADNADAPSDAGDQPAAAAGDAAPSGGQPAEIHHEIRRGRIVAIRGEDVFVGLAGDAGKMQGIVPLVQFDRPPRIGSIMDFVVERTDEAQGLIYLSREGAISHATWEQLQRGAHVDGRVTATNKGGLELEMVGGIRAFMPASQIDLHHVDDLEAFVGQKLEASVQEIDRKSKKVLLSRRHLLQQRQEVEKKKTLATLEVGQTIEGKVSNIVDFGAFVDIGGVDGLIHVSDLSYTHVNKPSEVVQPGQAVTVKVLKIDAEKERISLGLKQVQPDPWEGIETRYQTGGQVEGKVVRTASFGAFVEVEPGIEALLPISEMSWKRIHNPEEVVKAGDNVRLAVLSVDPAKKRMSLSLKQATGDPWVGAERKFAANSLVEGKVLGTTDFGAFVELETGIEGLVHISELSDRRVGKVEDVLKVGDVKQFRVLDISEDDRKIRLSLKQVDKPEPEGASAAEIAKHSQKPAKKQSRKDLKGGMGSGGGMGMGLGDLKL</sequence>
<dbReference type="InterPro" id="IPR050437">
    <property type="entry name" value="Ribos_protein_bS1-like"/>
</dbReference>
<name>A0ABV4U3Y3_9BACT</name>
<feature type="compositionally biased region" description="Low complexity" evidence="4">
    <location>
        <begin position="43"/>
        <end position="67"/>
    </location>
</feature>
<dbReference type="SMART" id="SM00316">
    <property type="entry name" value="S1"/>
    <property type="match status" value="5"/>
</dbReference>
<reference evidence="6 7" key="1">
    <citation type="submission" date="2024-08" db="EMBL/GenBank/DDBJ databases">
        <title>Whole-genome sequencing of halo(alkali)philic microorganisms from hypersaline lakes.</title>
        <authorList>
            <person name="Sorokin D.Y."/>
            <person name="Merkel A.Y."/>
            <person name="Messina E."/>
            <person name="Yakimov M."/>
        </authorList>
    </citation>
    <scope>NUCLEOTIDE SEQUENCE [LARGE SCALE GENOMIC DNA]</scope>
    <source>
        <strain evidence="6 7">AB-hyl4</strain>
    </source>
</reference>
<evidence type="ECO:0000256" key="3">
    <source>
        <dbReference type="ARBA" id="ARBA00023274"/>
    </source>
</evidence>
<dbReference type="InterPro" id="IPR012340">
    <property type="entry name" value="NA-bd_OB-fold"/>
</dbReference>
<keyword evidence="3" id="KW-0687">Ribonucleoprotein</keyword>
<dbReference type="PROSITE" id="PS50126">
    <property type="entry name" value="S1"/>
    <property type="match status" value="5"/>
</dbReference>
<dbReference type="Proteomes" id="UP001575105">
    <property type="component" value="Unassembled WGS sequence"/>
</dbReference>
<feature type="compositionally biased region" description="Basic residues" evidence="4">
    <location>
        <begin position="496"/>
        <end position="505"/>
    </location>
</feature>
<dbReference type="InterPro" id="IPR003029">
    <property type="entry name" value="S1_domain"/>
</dbReference>
<feature type="region of interest" description="Disordered" evidence="4">
    <location>
        <begin position="481"/>
        <end position="528"/>
    </location>
</feature>
<feature type="domain" description="S1 motif" evidence="5">
    <location>
        <begin position="72"/>
        <end position="136"/>
    </location>
</feature>
<dbReference type="SUPFAM" id="SSF50249">
    <property type="entry name" value="Nucleic acid-binding proteins"/>
    <property type="match status" value="5"/>
</dbReference>
<accession>A0ABV4U3Y3</accession>
<dbReference type="InterPro" id="IPR035104">
    <property type="entry name" value="Ribosomal_protein_S1-like"/>
</dbReference>
<organism evidence="6 7">
    <name type="scientific">Natronomicrosphaera hydrolytica</name>
    <dbReference type="NCBI Taxonomy" id="3242702"/>
    <lineage>
        <taxon>Bacteria</taxon>
        <taxon>Pseudomonadati</taxon>
        <taxon>Planctomycetota</taxon>
        <taxon>Phycisphaerae</taxon>
        <taxon>Phycisphaerales</taxon>
        <taxon>Phycisphaeraceae</taxon>
        <taxon>Natronomicrosphaera</taxon>
    </lineage>
</organism>
<feature type="domain" description="S1 motif" evidence="5">
    <location>
        <begin position="238"/>
        <end position="306"/>
    </location>
</feature>
<feature type="region of interest" description="Disordered" evidence="4">
    <location>
        <begin position="1"/>
        <end position="67"/>
    </location>
</feature>
<feature type="compositionally biased region" description="Polar residues" evidence="4">
    <location>
        <begin position="1"/>
        <end position="15"/>
    </location>
</feature>
<dbReference type="EMBL" id="JBGUBD010000003">
    <property type="protein sequence ID" value="MFA9477865.1"/>
    <property type="molecule type" value="Genomic_DNA"/>
</dbReference>
<dbReference type="Pfam" id="PF00575">
    <property type="entry name" value="S1"/>
    <property type="match status" value="4"/>
</dbReference>
<keyword evidence="2" id="KW-0689">Ribosomal protein</keyword>
<dbReference type="CDD" id="cd04465">
    <property type="entry name" value="S1_RPS1_repeat_ec2_hs2"/>
    <property type="match status" value="1"/>
</dbReference>
<evidence type="ECO:0000256" key="2">
    <source>
        <dbReference type="ARBA" id="ARBA00022980"/>
    </source>
</evidence>